<protein>
    <submittedName>
        <fullName evidence="1">Uncharacterized protein</fullName>
    </submittedName>
</protein>
<accession>A0A9E6REA6</accession>
<organism evidence="1 2">
    <name type="scientific">Chenggangzhangella methanolivorans</name>
    <dbReference type="NCBI Taxonomy" id="1437009"/>
    <lineage>
        <taxon>Bacteria</taxon>
        <taxon>Pseudomonadati</taxon>
        <taxon>Pseudomonadota</taxon>
        <taxon>Alphaproteobacteria</taxon>
        <taxon>Hyphomicrobiales</taxon>
        <taxon>Methylopilaceae</taxon>
        <taxon>Chenggangzhangella</taxon>
    </lineage>
</organism>
<dbReference type="AlphaFoldDB" id="A0A9E6REA6"/>
<reference evidence="1" key="1">
    <citation type="submission" date="2021-08" db="EMBL/GenBank/DDBJ databases">
        <authorList>
            <person name="Zhang H."/>
            <person name="Xu M."/>
            <person name="Yu Z."/>
            <person name="Yang L."/>
            <person name="Cai Y."/>
        </authorList>
    </citation>
    <scope>NUCLEOTIDE SEQUENCE</scope>
    <source>
        <strain evidence="1">CHL1</strain>
    </source>
</reference>
<dbReference type="Proteomes" id="UP000825701">
    <property type="component" value="Chromosome"/>
</dbReference>
<evidence type="ECO:0000313" key="2">
    <source>
        <dbReference type="Proteomes" id="UP000825701"/>
    </source>
</evidence>
<keyword evidence="2" id="KW-1185">Reference proteome</keyword>
<evidence type="ECO:0000313" key="1">
    <source>
        <dbReference type="EMBL" id="QZO01903.1"/>
    </source>
</evidence>
<gene>
    <name evidence="1" type="ORF">K6K41_11555</name>
</gene>
<name>A0A9E6REA6_9HYPH</name>
<proteinExistence type="predicted"/>
<dbReference type="KEGG" id="cmet:K6K41_11555"/>
<dbReference type="RefSeq" id="WP_261405263.1">
    <property type="nucleotide sequence ID" value="NZ_CP081869.1"/>
</dbReference>
<sequence length="113" mass="12081">MRLVASAFVFLALAAALPPRPPSSENGPSASDCGTPYAYKIMPKGIANDTLMCMFDSVRREGRDVIWKGSCSDGSANRKETVVASDAPNGLRIDFLTSGGWVGPLRFCAPRRS</sequence>
<dbReference type="EMBL" id="CP081869">
    <property type="protein sequence ID" value="QZO01903.1"/>
    <property type="molecule type" value="Genomic_DNA"/>
</dbReference>